<dbReference type="PANTHER" id="PTHR35807:SF1">
    <property type="entry name" value="TRANSCRIPTIONAL REGULATOR REDD"/>
    <property type="match status" value="1"/>
</dbReference>
<evidence type="ECO:0000313" key="6">
    <source>
        <dbReference type="Proteomes" id="UP001333996"/>
    </source>
</evidence>
<evidence type="ECO:0000313" key="5">
    <source>
        <dbReference type="EMBL" id="MED7824851.1"/>
    </source>
</evidence>
<comment type="caution">
    <text evidence="5">The sequence shown here is derived from an EMBL/GenBank/DDBJ whole genome shotgun (WGS) entry which is preliminary data.</text>
</comment>
<dbReference type="RefSeq" id="WP_329509278.1">
    <property type="nucleotide sequence ID" value="NZ_BAAAYZ010000142.1"/>
</dbReference>
<evidence type="ECO:0000256" key="1">
    <source>
        <dbReference type="ARBA" id="ARBA00023012"/>
    </source>
</evidence>
<dbReference type="EMBL" id="JAYWVC010000086">
    <property type="protein sequence ID" value="MED7824851.1"/>
    <property type="molecule type" value="Genomic_DNA"/>
</dbReference>
<dbReference type="PANTHER" id="PTHR35807">
    <property type="entry name" value="TRANSCRIPTIONAL REGULATOR REDD-RELATED"/>
    <property type="match status" value="1"/>
</dbReference>
<dbReference type="SUPFAM" id="SSF46894">
    <property type="entry name" value="C-terminal effector domain of the bipartite response regulators"/>
    <property type="match status" value="1"/>
</dbReference>
<gene>
    <name evidence="5" type="ORF">VXC91_23380</name>
</gene>
<dbReference type="Gene3D" id="1.10.10.10">
    <property type="entry name" value="Winged helix-like DNA-binding domain superfamily/Winged helix DNA-binding domain"/>
    <property type="match status" value="1"/>
</dbReference>
<organism evidence="5 6">
    <name type="scientific">Streptomyces chiangmaiensis</name>
    <dbReference type="NCBI Taxonomy" id="766497"/>
    <lineage>
        <taxon>Bacteria</taxon>
        <taxon>Bacillati</taxon>
        <taxon>Actinomycetota</taxon>
        <taxon>Actinomycetes</taxon>
        <taxon>Kitasatosporales</taxon>
        <taxon>Streptomycetaceae</taxon>
        <taxon>Streptomyces</taxon>
    </lineage>
</organism>
<name>A0ABU7FLL3_9ACTN</name>
<keyword evidence="6" id="KW-1185">Reference proteome</keyword>
<dbReference type="SUPFAM" id="SSF48452">
    <property type="entry name" value="TPR-like"/>
    <property type="match status" value="1"/>
</dbReference>
<keyword evidence="2" id="KW-0805">Transcription regulation</keyword>
<proteinExistence type="predicted"/>
<dbReference type="InterPro" id="IPR005158">
    <property type="entry name" value="BTAD"/>
</dbReference>
<dbReference type="SMART" id="SM01043">
    <property type="entry name" value="BTAD"/>
    <property type="match status" value="1"/>
</dbReference>
<dbReference type="InterPro" id="IPR016032">
    <property type="entry name" value="Sig_transdc_resp-reg_C-effctor"/>
</dbReference>
<dbReference type="Proteomes" id="UP001333996">
    <property type="component" value="Unassembled WGS sequence"/>
</dbReference>
<evidence type="ECO:0000256" key="2">
    <source>
        <dbReference type="ARBA" id="ARBA00023015"/>
    </source>
</evidence>
<dbReference type="InterPro" id="IPR051677">
    <property type="entry name" value="AfsR-DnrI-RedD_regulator"/>
</dbReference>
<keyword evidence="1" id="KW-0902">Two-component regulatory system</keyword>
<sequence length="977" mass="104916">MLDRYSVLVMAASAGSGKTTAAVQAVQELSSPVVWVSLAAMSGDADHGAGDSGADGTTLTRLLVGALAPHVPAAATALTGALARGLSASEVGALLARRLAGTDVVLVLDRVETIDGCTGAEGLLAALVGSLPAGPRLALISRVDLPRGLRGLGDVHRVAFLEDGDLAFDVAEAEEALQAIDRRDDACRLVDAMGGWVTGVLYDWSGADPSASAAQHDRLAAELLAQLTPVEESLLVRTSLIDDGVTAERANTLGLVSPDRTMAALRGRQLPLTWSPDGGRMVALPRFRHYLQGEFGRLDENTLCELRRSYASLLQGRGRHEDAVAELLMSGDTDTARYVAERALPDVLSRLDLATAESWLDRMRPAPRPLTPSLAAAGLRVAFGLEQCWRGVQLADQHGRAWWSGLAGQPGGAEDLALLVWCFWHVGRIDDAREIVRVMPPGHPRDIAAALLALADNGTLHLAPDLLDRGAGPLEAMVMRIAHMAGQVREPQDGLSGAWRKVAGMPWTVAALRNEGRFSQALEAYAAVGDGPRPVWLAAIEAAELMADLGRRDEAWVALLAGRERIASTGSRVYEILSLLLEAKLALRLDHDLPRAARALADAERRGCANYAFTTELAGIWRGLELLLAGRDQEAVVHLTTVVSAMRMGGGRLELPTAAVYLSEALWRTGDEDGADAAADLALEVATDQGSRNLLLQALEDVPSVAVRRADAEPTHSSRWHELVSALSAARPVTGCAVPRLTLEDLGPVRLVADGREVHPRLAKSVELLAYLLSRPAVSARRQALLEALFPGRSGATGRSYLRQAVYRLREVLPDGLSLLQDGDVYRLTPASAFVSASGTLQRLLAEAARQDGRHRWDTLQRALAIAERGSYFDSLSTHWLDTRRAELDGAVLQARVDAATVALHLGRVREARRLARAVLDSDPYREQAWRLALCAAQAVGSDDELLDLYRGYLRAMKELGVPPSADLRRLVDRLRQ</sequence>
<dbReference type="Gene3D" id="1.25.40.10">
    <property type="entry name" value="Tetratricopeptide repeat domain"/>
    <property type="match status" value="1"/>
</dbReference>
<evidence type="ECO:0000256" key="3">
    <source>
        <dbReference type="ARBA" id="ARBA00023163"/>
    </source>
</evidence>
<dbReference type="InterPro" id="IPR036388">
    <property type="entry name" value="WH-like_DNA-bd_sf"/>
</dbReference>
<feature type="domain" description="Bacterial transcriptional activator" evidence="4">
    <location>
        <begin position="844"/>
        <end position="976"/>
    </location>
</feature>
<reference evidence="5" key="1">
    <citation type="submission" date="2024-01" db="EMBL/GenBank/DDBJ databases">
        <title>First draft genome sequence data of TA4-1, the type strain of Gram-positive actinobacterium Streptomyces chiangmaiensis.</title>
        <authorList>
            <person name="Yasawong M."/>
            <person name="Nantapong N."/>
        </authorList>
    </citation>
    <scope>NUCLEOTIDE SEQUENCE</scope>
    <source>
        <strain evidence="5">TA4-1</strain>
    </source>
</reference>
<dbReference type="InterPro" id="IPR011990">
    <property type="entry name" value="TPR-like_helical_dom_sf"/>
</dbReference>
<protein>
    <submittedName>
        <fullName evidence="5">BTAD domain-containing putative transcriptional regulator</fullName>
    </submittedName>
</protein>
<evidence type="ECO:0000259" key="4">
    <source>
        <dbReference type="SMART" id="SM01043"/>
    </source>
</evidence>
<keyword evidence="3" id="KW-0804">Transcription</keyword>
<dbReference type="Pfam" id="PF03704">
    <property type="entry name" value="BTAD"/>
    <property type="match status" value="1"/>
</dbReference>
<accession>A0ABU7FLL3</accession>